<accession>A0A1G4PBA5</accession>
<dbReference type="Proteomes" id="UP000199542">
    <property type="component" value="Unassembled WGS sequence"/>
</dbReference>
<dbReference type="EMBL" id="FMTM01000001">
    <property type="protein sequence ID" value="SCW29541.1"/>
    <property type="molecule type" value="Genomic_DNA"/>
</dbReference>
<organism evidence="1 2">
    <name type="scientific">Rhizobium mongolense subsp. loessense</name>
    <dbReference type="NCBI Taxonomy" id="158890"/>
    <lineage>
        <taxon>Bacteria</taxon>
        <taxon>Pseudomonadati</taxon>
        <taxon>Pseudomonadota</taxon>
        <taxon>Alphaproteobacteria</taxon>
        <taxon>Hyphomicrobiales</taxon>
        <taxon>Rhizobiaceae</taxon>
        <taxon>Rhizobium/Agrobacterium group</taxon>
        <taxon>Rhizobium</taxon>
    </lineage>
</organism>
<evidence type="ECO:0000313" key="2">
    <source>
        <dbReference type="Proteomes" id="UP000199542"/>
    </source>
</evidence>
<dbReference type="AlphaFoldDB" id="A0A1G4PBA5"/>
<reference evidence="1 2" key="1">
    <citation type="submission" date="2016-10" db="EMBL/GenBank/DDBJ databases">
        <authorList>
            <person name="de Groot N.N."/>
        </authorList>
    </citation>
    <scope>NUCLEOTIDE SEQUENCE [LARGE SCALE GENOMIC DNA]</scope>
    <source>
        <strain evidence="1 2">CGMCC 1.3401</strain>
    </source>
</reference>
<name>A0A1G4PBA5_9HYPH</name>
<sequence>MLLNWVVLWNELETRDRSRRRDPLADPLDGEEWDGLRWLLPLIVWFAARDSARAPDRAARRLRRPLRSSGAAHGAGIPH</sequence>
<evidence type="ECO:0000313" key="1">
    <source>
        <dbReference type="EMBL" id="SCW29541.1"/>
    </source>
</evidence>
<proteinExistence type="predicted"/>
<gene>
    <name evidence="1" type="ORF">SAMN02927900_00288</name>
</gene>
<protein>
    <submittedName>
        <fullName evidence="1">Uncharacterized protein</fullName>
    </submittedName>
</protein>